<dbReference type="SUPFAM" id="SSF55874">
    <property type="entry name" value="ATPase domain of HSP90 chaperone/DNA topoisomerase II/histidine kinase"/>
    <property type="match status" value="1"/>
</dbReference>
<feature type="transmembrane region" description="Helical" evidence="7">
    <location>
        <begin position="48"/>
        <end position="66"/>
    </location>
</feature>
<comment type="catalytic activity">
    <reaction evidence="1">
        <text>ATP + protein L-histidine = ADP + protein N-phospho-L-histidine.</text>
        <dbReference type="EC" id="2.7.13.3"/>
    </reaction>
</comment>
<comment type="caution">
    <text evidence="10">The sequence shown here is derived from an EMBL/GenBank/DDBJ whole genome shotgun (WGS) entry which is preliminary data.</text>
</comment>
<dbReference type="Pfam" id="PF08448">
    <property type="entry name" value="PAS_4"/>
    <property type="match status" value="1"/>
</dbReference>
<dbReference type="CDD" id="cd00130">
    <property type="entry name" value="PAS"/>
    <property type="match status" value="1"/>
</dbReference>
<dbReference type="EMBL" id="JAGGKO010000004">
    <property type="protein sequence ID" value="MBP1955473.1"/>
    <property type="molecule type" value="Genomic_DNA"/>
</dbReference>
<protein>
    <recommendedName>
        <fullName evidence="2">histidine kinase</fullName>
        <ecNumber evidence="2">2.7.13.3</ecNumber>
    </recommendedName>
</protein>
<gene>
    <name evidence="10" type="ORF">J2752_002396</name>
</gene>
<dbReference type="InterPro" id="IPR003594">
    <property type="entry name" value="HATPase_dom"/>
</dbReference>
<keyword evidence="7" id="KW-0812">Transmembrane</keyword>
<dbReference type="Gene3D" id="3.30.450.20">
    <property type="entry name" value="PAS domain"/>
    <property type="match status" value="1"/>
</dbReference>
<feature type="domain" description="PAS" evidence="9">
    <location>
        <begin position="185"/>
        <end position="228"/>
    </location>
</feature>
<evidence type="ECO:0000259" key="8">
    <source>
        <dbReference type="PROSITE" id="PS50109"/>
    </source>
</evidence>
<dbReference type="InterPro" id="IPR013656">
    <property type="entry name" value="PAS_4"/>
</dbReference>
<evidence type="ECO:0000313" key="10">
    <source>
        <dbReference type="EMBL" id="MBP1955473.1"/>
    </source>
</evidence>
<dbReference type="InterPro" id="IPR035965">
    <property type="entry name" value="PAS-like_dom_sf"/>
</dbReference>
<dbReference type="SUPFAM" id="SSF55781">
    <property type="entry name" value="GAF domain-like"/>
    <property type="match status" value="1"/>
</dbReference>
<dbReference type="NCBIfam" id="TIGR00229">
    <property type="entry name" value="sensory_box"/>
    <property type="match status" value="1"/>
</dbReference>
<name>A0A8T4GTD4_9EURY</name>
<dbReference type="InterPro" id="IPR000014">
    <property type="entry name" value="PAS"/>
</dbReference>
<dbReference type="PANTHER" id="PTHR44936:SF10">
    <property type="entry name" value="SENSOR PROTEIN RSTB"/>
    <property type="match status" value="1"/>
</dbReference>
<evidence type="ECO:0000256" key="4">
    <source>
        <dbReference type="ARBA" id="ARBA00022741"/>
    </source>
</evidence>
<keyword evidence="6" id="KW-0067">ATP-binding</keyword>
<dbReference type="InterPro" id="IPR036890">
    <property type="entry name" value="HATPase_C_sf"/>
</dbReference>
<dbReference type="EC" id="2.7.13.3" evidence="2"/>
<evidence type="ECO:0000256" key="3">
    <source>
        <dbReference type="ARBA" id="ARBA00022679"/>
    </source>
</evidence>
<evidence type="ECO:0000313" key="11">
    <source>
        <dbReference type="Proteomes" id="UP000765891"/>
    </source>
</evidence>
<dbReference type="OrthoDB" id="3369at2157"/>
<dbReference type="AlphaFoldDB" id="A0A8T4GTD4"/>
<dbReference type="PROSITE" id="PS50112">
    <property type="entry name" value="PAS"/>
    <property type="match status" value="1"/>
</dbReference>
<evidence type="ECO:0000256" key="2">
    <source>
        <dbReference type="ARBA" id="ARBA00012438"/>
    </source>
</evidence>
<dbReference type="SUPFAM" id="SSF55785">
    <property type="entry name" value="PYP-like sensor domain (PAS domain)"/>
    <property type="match status" value="1"/>
</dbReference>
<dbReference type="Gene3D" id="3.30.565.10">
    <property type="entry name" value="Histidine kinase-like ATPase, C-terminal domain"/>
    <property type="match status" value="1"/>
</dbReference>
<keyword evidence="5" id="KW-0418">Kinase</keyword>
<feature type="domain" description="Histidine kinase" evidence="8">
    <location>
        <begin position="424"/>
        <end position="631"/>
    </location>
</feature>
<keyword evidence="7" id="KW-0472">Membrane</keyword>
<keyword evidence="4" id="KW-0547">Nucleotide-binding</keyword>
<dbReference type="Proteomes" id="UP000765891">
    <property type="component" value="Unassembled WGS sequence"/>
</dbReference>
<proteinExistence type="predicted"/>
<dbReference type="RefSeq" id="WP_188872781.1">
    <property type="nucleotide sequence ID" value="NZ_BMOO01000005.1"/>
</dbReference>
<dbReference type="CDD" id="cd00075">
    <property type="entry name" value="HATPase"/>
    <property type="match status" value="1"/>
</dbReference>
<feature type="transmembrane region" description="Helical" evidence="7">
    <location>
        <begin position="12"/>
        <end position="36"/>
    </location>
</feature>
<keyword evidence="3" id="KW-0808">Transferase</keyword>
<dbReference type="PANTHER" id="PTHR44936">
    <property type="entry name" value="SENSOR PROTEIN CREC"/>
    <property type="match status" value="1"/>
</dbReference>
<dbReference type="InterPro" id="IPR005467">
    <property type="entry name" value="His_kinase_dom"/>
</dbReference>
<dbReference type="GO" id="GO:0004673">
    <property type="term" value="F:protein histidine kinase activity"/>
    <property type="evidence" value="ECO:0007669"/>
    <property type="project" value="UniProtKB-EC"/>
</dbReference>
<keyword evidence="7" id="KW-1133">Transmembrane helix</keyword>
<sequence>MKPRRRVIDRLGPLALGIAGFVALAVPVVDLVLFAGRGAAALPTLAENALPTLCGVLLVAVAYWLAAGGTRPGESRRVVGWCLGAVAVVAALHAWLFGLGRLAADGVRPYAITANAVAAAGVGGLLAGVYDVRRGRRADGADADAAATDEAGAEREHLAALFEGTTDCVLHVAYRERGPVARAANEAFEETFGYDEADVVGRPLADLIVPGGEGETRVPDFERRVRNGESFETEVTRDTADGPRRFLLRLVPLDPPGEAYAVYTDITDRKRLHEEIADRNRVEYLHRVVSDLADVDDAAAVADVVLDAATETFDSEVACVVVDGDVVASRETDGDVVAADAIGALEDAVARERSVVTTADDRAVLTIPIGDRGVVQLGTTGSFDDRDRRVGDLLGTHAAETLARIARDREVRAERERLEFVNRVLRHTLLNGMNVVRGRLDLLDGHVEDAYAEHRRTAAARVEEMITRVETMRSFTNAVVADDPDLRPVALDDVLADEVERVRGDYPGADIAVEGDLPALDVLADDLLGEVLANLLTNAVQHNDREHPTVRVAASVDPETVTVAVRDDGPGVPDAEKERIFEKGMEGLQNPGDGFGLYLVAEAVERYGGEITVRDNDPRGAVFEVTLERADA</sequence>
<dbReference type="GO" id="GO:0005524">
    <property type="term" value="F:ATP binding"/>
    <property type="evidence" value="ECO:0007669"/>
    <property type="project" value="UniProtKB-KW"/>
</dbReference>
<evidence type="ECO:0000256" key="1">
    <source>
        <dbReference type="ARBA" id="ARBA00000085"/>
    </source>
</evidence>
<organism evidence="10 11">
    <name type="scientific">Halarchaeum rubridurum</name>
    <dbReference type="NCBI Taxonomy" id="489911"/>
    <lineage>
        <taxon>Archaea</taxon>
        <taxon>Methanobacteriati</taxon>
        <taxon>Methanobacteriota</taxon>
        <taxon>Stenosarchaea group</taxon>
        <taxon>Halobacteria</taxon>
        <taxon>Halobacteriales</taxon>
        <taxon>Halobacteriaceae</taxon>
    </lineage>
</organism>
<evidence type="ECO:0000259" key="9">
    <source>
        <dbReference type="PROSITE" id="PS50112"/>
    </source>
</evidence>
<dbReference type="InterPro" id="IPR050980">
    <property type="entry name" value="2C_sensor_his_kinase"/>
</dbReference>
<accession>A0A8T4GTD4</accession>
<reference evidence="10" key="1">
    <citation type="submission" date="2021-03" db="EMBL/GenBank/DDBJ databases">
        <title>Genomic Encyclopedia of Type Strains, Phase IV (KMG-IV): sequencing the most valuable type-strain genomes for metagenomic binning, comparative biology and taxonomic classification.</title>
        <authorList>
            <person name="Goeker M."/>
        </authorList>
    </citation>
    <scope>NUCLEOTIDE SEQUENCE</scope>
    <source>
        <strain evidence="10">DSM 22443</strain>
    </source>
</reference>
<feature type="transmembrane region" description="Helical" evidence="7">
    <location>
        <begin position="110"/>
        <end position="130"/>
    </location>
</feature>
<dbReference type="SMART" id="SM00387">
    <property type="entry name" value="HATPase_c"/>
    <property type="match status" value="1"/>
</dbReference>
<dbReference type="Pfam" id="PF02518">
    <property type="entry name" value="HATPase_c"/>
    <property type="match status" value="1"/>
</dbReference>
<dbReference type="InterPro" id="IPR004358">
    <property type="entry name" value="Sig_transdc_His_kin-like_C"/>
</dbReference>
<evidence type="ECO:0000256" key="5">
    <source>
        <dbReference type="ARBA" id="ARBA00022777"/>
    </source>
</evidence>
<feature type="transmembrane region" description="Helical" evidence="7">
    <location>
        <begin position="78"/>
        <end position="98"/>
    </location>
</feature>
<dbReference type="PROSITE" id="PS50109">
    <property type="entry name" value="HIS_KIN"/>
    <property type="match status" value="1"/>
</dbReference>
<dbReference type="PRINTS" id="PR00344">
    <property type="entry name" value="BCTRLSENSOR"/>
</dbReference>
<evidence type="ECO:0000256" key="6">
    <source>
        <dbReference type="ARBA" id="ARBA00022840"/>
    </source>
</evidence>
<evidence type="ECO:0000256" key="7">
    <source>
        <dbReference type="SAM" id="Phobius"/>
    </source>
</evidence>